<dbReference type="InterPro" id="IPR002610">
    <property type="entry name" value="Peptidase_S54_rhomboid-like"/>
</dbReference>
<keyword evidence="11" id="KW-1185">Reference proteome</keyword>
<evidence type="ECO:0000259" key="9">
    <source>
        <dbReference type="Pfam" id="PF01694"/>
    </source>
</evidence>
<comment type="caution">
    <text evidence="10">The sequence shown here is derived from an EMBL/GenBank/DDBJ whole genome shotgun (WGS) entry which is preliminary data.</text>
</comment>
<keyword evidence="3 8" id="KW-0812">Transmembrane</keyword>
<feature type="transmembrane region" description="Helical" evidence="8">
    <location>
        <begin position="7"/>
        <end position="26"/>
    </location>
</feature>
<evidence type="ECO:0000256" key="4">
    <source>
        <dbReference type="ARBA" id="ARBA00022801"/>
    </source>
</evidence>
<dbReference type="Proteomes" id="UP000779049">
    <property type="component" value="Unassembled WGS sequence"/>
</dbReference>
<evidence type="ECO:0000256" key="3">
    <source>
        <dbReference type="ARBA" id="ARBA00022692"/>
    </source>
</evidence>
<feature type="domain" description="Peptidase S54 rhomboid" evidence="9">
    <location>
        <begin position="51"/>
        <end position="191"/>
    </location>
</feature>
<dbReference type="GO" id="GO:0008233">
    <property type="term" value="F:peptidase activity"/>
    <property type="evidence" value="ECO:0007669"/>
    <property type="project" value="UniProtKB-KW"/>
</dbReference>
<proteinExistence type="predicted"/>
<gene>
    <name evidence="10" type="ORF">FLB61_06700</name>
</gene>
<dbReference type="Gene3D" id="1.20.1540.10">
    <property type="entry name" value="Rhomboid-like"/>
    <property type="match status" value="1"/>
</dbReference>
<reference evidence="10 11" key="1">
    <citation type="journal article" date="2020" name="New Microbes New Infect">
        <title>Sellimonas caecigallum sp. nov., description and genome sequence of a new member of the Sellimonas genus isolated from the cecum of feral chicken.</title>
        <authorList>
            <person name="Wongkuna S."/>
            <person name="Ghimire S."/>
            <person name="Antony L."/>
            <person name="Chankhamhaengdecha S."/>
            <person name="Janvilisri T."/>
            <person name="Scaria J."/>
        </authorList>
    </citation>
    <scope>NUCLEOTIDE SEQUENCE [LARGE SCALE GENOMIC DNA]</scope>
    <source>
        <strain evidence="10 11">SW451</strain>
    </source>
</reference>
<evidence type="ECO:0000256" key="8">
    <source>
        <dbReference type="SAM" id="Phobius"/>
    </source>
</evidence>
<keyword evidence="2 10" id="KW-0645">Protease</keyword>
<keyword evidence="5" id="KW-0720">Serine protease</keyword>
<sequence>MDYQKKAVCTIGIVLINVIVFLYLSFQGMTESGSFILKHGGLYIPYMQQYGKYYRLVTSMFLHFGFAHLCNNMVILFFTGWNLELEIGKIKFLLIYFLGGIGGNLLSAAEELWTGEYAVSAGASGAIFAVIGALLYIAIRNHGHIGNVSGKGIIFMVFCSLYAGFTSTGVGNFAHIGGFVSGFLLAVILYRKKDKKHSAGSYGGFYR</sequence>
<keyword evidence="7 8" id="KW-0472">Membrane</keyword>
<comment type="subcellular location">
    <subcellularLocation>
        <location evidence="1">Membrane</location>
        <topology evidence="1">Multi-pass membrane protein</topology>
    </subcellularLocation>
</comment>
<feature type="transmembrane region" description="Helical" evidence="8">
    <location>
        <begin position="90"/>
        <end position="109"/>
    </location>
</feature>
<feature type="transmembrane region" description="Helical" evidence="8">
    <location>
        <begin position="121"/>
        <end position="139"/>
    </location>
</feature>
<feature type="transmembrane region" description="Helical" evidence="8">
    <location>
        <begin position="53"/>
        <end position="78"/>
    </location>
</feature>
<evidence type="ECO:0000313" key="10">
    <source>
        <dbReference type="EMBL" id="MBY0758774.1"/>
    </source>
</evidence>
<keyword evidence="6 8" id="KW-1133">Transmembrane helix</keyword>
<dbReference type="PANTHER" id="PTHR22936">
    <property type="entry name" value="RHOMBOID-RELATED"/>
    <property type="match status" value="1"/>
</dbReference>
<dbReference type="Pfam" id="PF01694">
    <property type="entry name" value="Rhomboid"/>
    <property type="match status" value="1"/>
</dbReference>
<feature type="transmembrane region" description="Helical" evidence="8">
    <location>
        <begin position="148"/>
        <end position="165"/>
    </location>
</feature>
<dbReference type="RefSeq" id="WP_221919726.1">
    <property type="nucleotide sequence ID" value="NZ_CP173660.1"/>
</dbReference>
<feature type="transmembrane region" description="Helical" evidence="8">
    <location>
        <begin position="171"/>
        <end position="190"/>
    </location>
</feature>
<name>A0ABS7L6R6_9FIRM</name>
<dbReference type="EMBL" id="VIRV01000007">
    <property type="protein sequence ID" value="MBY0758774.1"/>
    <property type="molecule type" value="Genomic_DNA"/>
</dbReference>
<evidence type="ECO:0000256" key="5">
    <source>
        <dbReference type="ARBA" id="ARBA00022825"/>
    </source>
</evidence>
<dbReference type="SUPFAM" id="SSF144091">
    <property type="entry name" value="Rhomboid-like"/>
    <property type="match status" value="1"/>
</dbReference>
<keyword evidence="4" id="KW-0378">Hydrolase</keyword>
<organism evidence="10 11">
    <name type="scientific">Sellimonas caecigallum</name>
    <dbReference type="NCBI Taxonomy" id="2592333"/>
    <lineage>
        <taxon>Bacteria</taxon>
        <taxon>Bacillati</taxon>
        <taxon>Bacillota</taxon>
        <taxon>Clostridia</taxon>
        <taxon>Lachnospirales</taxon>
        <taxon>Lachnospiraceae</taxon>
        <taxon>Sellimonas</taxon>
    </lineage>
</organism>
<protein>
    <submittedName>
        <fullName evidence="10">Rhomboid family intramembrane serine protease</fullName>
    </submittedName>
</protein>
<dbReference type="InterPro" id="IPR022764">
    <property type="entry name" value="Peptidase_S54_rhomboid_dom"/>
</dbReference>
<evidence type="ECO:0000256" key="2">
    <source>
        <dbReference type="ARBA" id="ARBA00022670"/>
    </source>
</evidence>
<evidence type="ECO:0000256" key="1">
    <source>
        <dbReference type="ARBA" id="ARBA00004141"/>
    </source>
</evidence>
<evidence type="ECO:0000313" key="11">
    <source>
        <dbReference type="Proteomes" id="UP000779049"/>
    </source>
</evidence>
<evidence type="ECO:0000256" key="7">
    <source>
        <dbReference type="ARBA" id="ARBA00023136"/>
    </source>
</evidence>
<dbReference type="GO" id="GO:0006508">
    <property type="term" value="P:proteolysis"/>
    <property type="evidence" value="ECO:0007669"/>
    <property type="project" value="UniProtKB-KW"/>
</dbReference>
<evidence type="ECO:0000256" key="6">
    <source>
        <dbReference type="ARBA" id="ARBA00022989"/>
    </source>
</evidence>
<dbReference type="InterPro" id="IPR035952">
    <property type="entry name" value="Rhomboid-like_sf"/>
</dbReference>
<accession>A0ABS7L6R6</accession>
<dbReference type="PANTHER" id="PTHR22936:SF69">
    <property type="entry name" value="RHOMBOID-LIKE PROTEIN"/>
    <property type="match status" value="1"/>
</dbReference>